<dbReference type="Proteomes" id="UP000271554">
    <property type="component" value="Chromosome"/>
</dbReference>
<dbReference type="AlphaFoldDB" id="A0A387HGG0"/>
<evidence type="ECO:0000313" key="1">
    <source>
        <dbReference type="EMBL" id="AYG80000.1"/>
    </source>
</evidence>
<organism evidence="1 2">
    <name type="scientific">Streptomyces hundungensis</name>
    <dbReference type="NCBI Taxonomy" id="1077946"/>
    <lineage>
        <taxon>Bacteria</taxon>
        <taxon>Bacillati</taxon>
        <taxon>Actinomycetota</taxon>
        <taxon>Actinomycetes</taxon>
        <taxon>Kitasatosporales</taxon>
        <taxon>Streptomycetaceae</taxon>
        <taxon>Streptomyces</taxon>
    </lineage>
</organism>
<proteinExistence type="predicted"/>
<accession>A0A387HGG0</accession>
<evidence type="ECO:0008006" key="3">
    <source>
        <dbReference type="Google" id="ProtNLM"/>
    </source>
</evidence>
<dbReference type="Gene3D" id="2.40.30.200">
    <property type="match status" value="1"/>
</dbReference>
<dbReference type="RefSeq" id="WP_120721001.1">
    <property type="nucleotide sequence ID" value="NZ_CP032698.1"/>
</dbReference>
<name>A0A387HGG0_9ACTN</name>
<dbReference type="KEGG" id="shun:DWB77_02120"/>
<gene>
    <name evidence="1" type="ORF">DWB77_02120</name>
</gene>
<protein>
    <recommendedName>
        <fullName evidence="3">Phage tail protein</fullName>
    </recommendedName>
</protein>
<evidence type="ECO:0000313" key="2">
    <source>
        <dbReference type="Proteomes" id="UP000271554"/>
    </source>
</evidence>
<sequence length="330" mass="36189">MPIPGYRLPSWEDNAPIVGVPPEPDRWGHTKVTITGGNGEEIPLTDFSGRAWPAIFLQDGATGLDLPPMEVHSDTSPNLDGGWFRSTRAAERPILLPLYLYGIDRRTILNLKRKLSRTLNPKNGACILRFTEGDSTSRYLTAYYKGGMEGNEGTDNAGFTWCRYGVQLTAFDPWFYGDRDVVAEWKTGAGKVFLKGAGKPFVPLDISTGTISSRGVTVFNPGDVEAWPVWEIAGPVRSFTISGPDGRQFGINPKDTSSDLIGTGETLTVDTRPGYKTITRSNGENLWPKLDPNPSMFELPAGESRVNVQMNPGASSAALRLSIRPRFESY</sequence>
<keyword evidence="2" id="KW-1185">Reference proteome</keyword>
<reference evidence="1 2" key="1">
    <citation type="submission" date="2018-10" db="EMBL/GenBank/DDBJ databases">
        <title>Relationship between Morphology and Antimicrobial Activity in Streptomyces.</title>
        <authorList>
            <person name="Kang H.J."/>
            <person name="Kim S.B."/>
        </authorList>
    </citation>
    <scope>NUCLEOTIDE SEQUENCE [LARGE SCALE GENOMIC DNA]</scope>
    <source>
        <strain evidence="1 2">BH38</strain>
    </source>
</reference>
<dbReference type="EMBL" id="CP032698">
    <property type="protein sequence ID" value="AYG80000.1"/>
    <property type="molecule type" value="Genomic_DNA"/>
</dbReference>
<dbReference type="OrthoDB" id="4519759at2"/>